<evidence type="ECO:0000256" key="2">
    <source>
        <dbReference type="ARBA" id="ARBA00008143"/>
    </source>
</evidence>
<keyword evidence="8 11" id="KW-0472">Membrane</keyword>
<keyword evidence="9 16" id="KW-0675">Receptor</keyword>
<evidence type="ECO:0000313" key="16">
    <source>
        <dbReference type="EMBL" id="AFC87062.1"/>
    </source>
</evidence>
<dbReference type="Gene3D" id="2.170.130.10">
    <property type="entry name" value="TonB-dependent receptor, plug domain"/>
    <property type="match status" value="1"/>
</dbReference>
<feature type="domain" description="TonB-dependent receptor plug" evidence="15">
    <location>
        <begin position="85"/>
        <end position="180"/>
    </location>
</feature>
<evidence type="ECO:0000259" key="15">
    <source>
        <dbReference type="Pfam" id="PF07715"/>
    </source>
</evidence>
<evidence type="ECO:0000256" key="7">
    <source>
        <dbReference type="ARBA" id="ARBA00023077"/>
    </source>
</evidence>
<keyword evidence="6 13" id="KW-0732">Signal</keyword>
<evidence type="ECO:0000256" key="5">
    <source>
        <dbReference type="ARBA" id="ARBA00022692"/>
    </source>
</evidence>
<evidence type="ECO:0000256" key="1">
    <source>
        <dbReference type="ARBA" id="ARBA00004571"/>
    </source>
</evidence>
<evidence type="ECO:0000256" key="11">
    <source>
        <dbReference type="PROSITE-ProRule" id="PRU01360"/>
    </source>
</evidence>
<dbReference type="HOGENOM" id="CLU_390261_0_0_6"/>
<keyword evidence="5 11" id="KW-0812">Transmembrane</keyword>
<evidence type="ECO:0000256" key="3">
    <source>
        <dbReference type="ARBA" id="ARBA00022448"/>
    </source>
</evidence>
<evidence type="ECO:0000259" key="14">
    <source>
        <dbReference type="Pfam" id="PF00593"/>
    </source>
</evidence>
<keyword evidence="10 11" id="KW-0998">Cell outer membrane</keyword>
<keyword evidence="3 11" id="KW-0813">Transport</keyword>
<dbReference type="Pfam" id="PF07715">
    <property type="entry name" value="Plug"/>
    <property type="match status" value="1"/>
</dbReference>
<dbReference type="eggNOG" id="COG4771">
    <property type="taxonomic scope" value="Bacteria"/>
</dbReference>
<evidence type="ECO:0000256" key="10">
    <source>
        <dbReference type="ARBA" id="ARBA00023237"/>
    </source>
</evidence>
<dbReference type="SUPFAM" id="SSF56935">
    <property type="entry name" value="Porins"/>
    <property type="match status" value="1"/>
</dbReference>
<dbReference type="Proteomes" id="UP000005234">
    <property type="component" value="Chromosome"/>
</dbReference>
<dbReference type="Pfam" id="PF00593">
    <property type="entry name" value="TonB_dep_Rec_b-barrel"/>
    <property type="match status" value="1"/>
</dbReference>
<dbReference type="InterPro" id="IPR036942">
    <property type="entry name" value="Beta-barrel_TonB_sf"/>
</dbReference>
<comment type="subcellular location">
    <subcellularLocation>
        <location evidence="1 11">Cell outer membrane</location>
        <topology evidence="1 11">Multi-pass membrane protein</topology>
    </subcellularLocation>
</comment>
<dbReference type="PROSITE" id="PS52016">
    <property type="entry name" value="TONB_DEPENDENT_REC_3"/>
    <property type="match status" value="1"/>
</dbReference>
<protein>
    <submittedName>
        <fullName evidence="16">Outer membrane receptor protein</fullName>
    </submittedName>
</protein>
<feature type="chain" id="PRO_5003614752" evidence="13">
    <location>
        <begin position="24"/>
        <end position="740"/>
    </location>
</feature>
<evidence type="ECO:0000256" key="6">
    <source>
        <dbReference type="ARBA" id="ARBA00022729"/>
    </source>
</evidence>
<keyword evidence="4 11" id="KW-1134">Transmembrane beta strand</keyword>
<keyword evidence="7 12" id="KW-0798">TonB box</keyword>
<evidence type="ECO:0000256" key="9">
    <source>
        <dbReference type="ARBA" id="ARBA00023170"/>
    </source>
</evidence>
<dbReference type="GO" id="GO:0044718">
    <property type="term" value="P:siderophore transmembrane transport"/>
    <property type="evidence" value="ECO:0007669"/>
    <property type="project" value="TreeGrafter"/>
</dbReference>
<dbReference type="EMBL" id="CP003350">
    <property type="protein sequence ID" value="AFC87062.1"/>
    <property type="molecule type" value="Genomic_DNA"/>
</dbReference>
<accession>H8KZK2</accession>
<dbReference type="Gene3D" id="2.40.170.20">
    <property type="entry name" value="TonB-dependent receptor, beta-barrel domain"/>
    <property type="match status" value="1"/>
</dbReference>
<dbReference type="PANTHER" id="PTHR30069:SF29">
    <property type="entry name" value="HEMOGLOBIN AND HEMOGLOBIN-HAPTOGLOBIN-BINDING PROTEIN 1-RELATED"/>
    <property type="match status" value="1"/>
</dbReference>
<dbReference type="GO" id="GO:0015344">
    <property type="term" value="F:siderophore uptake transmembrane transporter activity"/>
    <property type="evidence" value="ECO:0007669"/>
    <property type="project" value="TreeGrafter"/>
</dbReference>
<sequence>MFRKPLFLSLMMALGAMTQVAAASSVDDSSREAATADSSPSHNRAVRPVARNRQTLPAAEHASTLGAVSVEADLDAARNALSPDIGSSQYVITAKDIEQLPLGASTPLNQVLLQAPGVVQDSYGGIHVRGDHANLQYRINGVILPESISGFGQTIDPRLISNVKLLDGALPAQFGERTAAVVDITTKSGSQLGNGGSVGAMIGANNTLNPNLSLYGNKGRWSWFLTANYLGDSLGMENPQKGIKAVHDQTHQGKAFGDLTYLINDDTRISLMAGYANNRFQIPNISGQTPGFGYEDRTSFDSSLLNENQSENTRFVNLILQGKIAGSTDYQVSIGQRYSSVDYSPDIIGDLMFNGVASQIGRSNRADTLQADFSTPLGDSHTLRYGLYGDFEQAVDGSQNWTFPADADGNQASTTPLQINQNQRFNARTWAAYVQDEWNIGEDWTINYGFRADRYSAFRVESQISPRFGVIWQATDSTTIHAAYSRYFTPPATELISGADISRFAGTTNAVQNYGNNTPLAERSNYYDFGISQNIGSHWTLGLDGYYRDVKRIQDEGQFGAAYIYSTFNYGLGRVRGAEFTANYQNGPFSAYFNVAYSKAQGKHVITSQYNFGNDELAYIAANYIFLDHDQRYTSSGGVNWTLPDGKTKFGMNYLLGSGLRTDTDEVPNGARLPYYFQMNLSVSHDFSLSGTGPLHTQLAFVNALDRTYELRDGEGVGVGAPQFGPRRAIMFSFQKDFSF</sequence>
<dbReference type="GO" id="GO:0009279">
    <property type="term" value="C:cell outer membrane"/>
    <property type="evidence" value="ECO:0007669"/>
    <property type="project" value="UniProtKB-SubCell"/>
</dbReference>
<reference evidence="16" key="1">
    <citation type="submission" date="2012-02" db="EMBL/GenBank/DDBJ databases">
        <title>The complete genome of Frateuria aurantia DSM 6220.</title>
        <authorList>
            <consortium name="US DOE Joint Genome Institute (JGI-PGF)"/>
            <person name="Lucas S."/>
            <person name="Copeland A."/>
            <person name="Lapidus A."/>
            <person name="Glavina del Rio T."/>
            <person name="Dalin E."/>
            <person name="Tice H."/>
            <person name="Bruce D."/>
            <person name="Goodwin L."/>
            <person name="Pitluck S."/>
            <person name="Peters L."/>
            <person name="Ovchinnikova G."/>
            <person name="Teshima H."/>
            <person name="Kyrpides N."/>
            <person name="Mavromatis K."/>
            <person name="Ivanova N."/>
            <person name="Brettin T."/>
            <person name="Detter J.C."/>
            <person name="Han C."/>
            <person name="Larimer F."/>
            <person name="Land M."/>
            <person name="Hauser L."/>
            <person name="Markowitz V."/>
            <person name="Cheng J.-F."/>
            <person name="Hugenholtz P."/>
            <person name="Woyke T."/>
            <person name="Wu D."/>
            <person name="Brambilla E."/>
            <person name="Klenk H.-P."/>
            <person name="Eisen J.A."/>
        </authorList>
    </citation>
    <scope>NUCLEOTIDE SEQUENCE</scope>
    <source>
        <strain evidence="16">DSM 6220</strain>
    </source>
</reference>
<dbReference type="OrthoDB" id="9764669at2"/>
<proteinExistence type="inferred from homology"/>
<dbReference type="KEGG" id="fau:Fraau_2720"/>
<dbReference type="InterPro" id="IPR000531">
    <property type="entry name" value="Beta-barrel_TonB"/>
</dbReference>
<dbReference type="InterPro" id="IPR012910">
    <property type="entry name" value="Plug_dom"/>
</dbReference>
<feature type="signal peptide" evidence="13">
    <location>
        <begin position="1"/>
        <end position="23"/>
    </location>
</feature>
<evidence type="ECO:0000256" key="13">
    <source>
        <dbReference type="SAM" id="SignalP"/>
    </source>
</evidence>
<organism evidence="16 17">
    <name type="scientific">Frateuria aurantia (strain ATCC 33424 / DSM 6220 / KCTC 2777 / LMG 1558 / NBRC 3245 / NCIMB 13370)</name>
    <name type="common">Acetobacter aurantius</name>
    <dbReference type="NCBI Taxonomy" id="767434"/>
    <lineage>
        <taxon>Bacteria</taxon>
        <taxon>Pseudomonadati</taxon>
        <taxon>Pseudomonadota</taxon>
        <taxon>Gammaproteobacteria</taxon>
        <taxon>Lysobacterales</taxon>
        <taxon>Rhodanobacteraceae</taxon>
        <taxon>Frateuria</taxon>
    </lineage>
</organism>
<evidence type="ECO:0000313" key="17">
    <source>
        <dbReference type="Proteomes" id="UP000005234"/>
    </source>
</evidence>
<evidence type="ECO:0000256" key="12">
    <source>
        <dbReference type="RuleBase" id="RU003357"/>
    </source>
</evidence>
<evidence type="ECO:0000256" key="8">
    <source>
        <dbReference type="ARBA" id="ARBA00023136"/>
    </source>
</evidence>
<keyword evidence="17" id="KW-1185">Reference proteome</keyword>
<name>H8KZK2_FRAAD</name>
<dbReference type="PANTHER" id="PTHR30069">
    <property type="entry name" value="TONB-DEPENDENT OUTER MEMBRANE RECEPTOR"/>
    <property type="match status" value="1"/>
</dbReference>
<feature type="domain" description="TonB-dependent receptor-like beta-barrel" evidence="14">
    <location>
        <begin position="265"/>
        <end position="689"/>
    </location>
</feature>
<dbReference type="RefSeq" id="WP_014404065.1">
    <property type="nucleotide sequence ID" value="NC_017033.1"/>
</dbReference>
<dbReference type="STRING" id="767434.Fraau_2720"/>
<evidence type="ECO:0000256" key="4">
    <source>
        <dbReference type="ARBA" id="ARBA00022452"/>
    </source>
</evidence>
<gene>
    <name evidence="16" type="ordered locus">Fraau_2720</name>
</gene>
<dbReference type="AlphaFoldDB" id="H8KZK2"/>
<comment type="similarity">
    <text evidence="2">Belongs to the TonB-dependent receptor family. Hemoglobin/haptoglobin binding protein subfamily.</text>
</comment>
<dbReference type="InterPro" id="IPR039426">
    <property type="entry name" value="TonB-dep_rcpt-like"/>
</dbReference>
<dbReference type="InterPro" id="IPR037066">
    <property type="entry name" value="Plug_dom_sf"/>
</dbReference>